<feature type="coiled-coil region" evidence="4">
    <location>
        <begin position="893"/>
        <end position="959"/>
    </location>
</feature>
<keyword evidence="6" id="KW-0540">Nuclease</keyword>
<comment type="similarity">
    <text evidence="1">Belongs to the SMC family. SbcC subfamily.</text>
</comment>
<evidence type="ECO:0000256" key="1">
    <source>
        <dbReference type="ARBA" id="ARBA00006930"/>
    </source>
</evidence>
<sequence length="1236" mass="135369">MRPIRLVIQGLRSYRERQEIDFRQLTEHGLFGIFGPTGSGKSTLLDAITLALYGSATRASRSTQGTMNPLEARMEIVFEFDIGAGTRRRRYRVERAFKRGNSGFSVTSAGCRLLQIEAPDTDAPGLVMVAEGPREVDAAIARILGLEMQDFTRAVVLPQGQFAEFLQLTGADRNKMLERLFGLERYGKKLAEKVSQRLNEAAQRVAECEAALAEMGDASEEAVERARQAHAAALAALDRASKERREAEARLKEIEHIAELDALRKKAEAEAEALRNRAEAMVRLEERLARHRRAKELLPLVIRWEEARAAVAQAVERADGARSALAEAERRLEEAVQAERTAEARRAAEEPALVAEQARLKEAASLEAAWKEKAQALAAAEAHLAREREAFAKAEEACAKLEAEVEQLRRAMDEAERAFRAHHVSPETRAALDRARRALEAWRVASAAAAHQAGLLAEREASVQAAERAQQAAAAVRQALLAESASLEARKAAHEAGKPEATPERLGDLRAWLLRAEERVASLEEAESTLQKARDQQVATQKELNQAEARRQALAEAAAAARHTWDELRSERERRWAARETAVIADLARRLVEGEPCPVCGALHHPSPAIGAVEGVGAEAEGDVRPETLDAWTEADDARLAEAEARWQDADRALREAESRYEVVLARVEAAGGDAERAAAEVARRQAALAELWPTAPGTAGGEPPTTAEAWRPVIRRAEGEFAEGQRQWSAWDDEAKALSDEAANLSERLQRAAGDVLAADERLKAARAELDRQRVAAAQAEDEAARAADQLRQAAGEVGLGDGIAMEALGQAVEARLRRLEEDDRQAAQADARRSELAAALADLNARLQEAARERQDADGRVREAELRAAQLRTSADHDKARLDEMTGGKPLAEARLRVDAALDALRRALEDAVQARRQAEALRERAQTEAAQADAALAEARRSETRAEDEMARALADSAFATAGDVRDALLDEHEAASAEQALTAYHEAVRTITRQLADLARELGDRRLDEADLAAARARAAAAEAAQGEAQQQVGATKQQLLDLEARRDRYLAVRADLEQAQHVARRLKTLSEVLRGNAFVQFVGREQMADVARQASERLASLTHGRYRLVLTPNGDFVIRDDHLGGIERPVATLSGGETFVTSLSLALALSAHIQLSGEHPLEFFFLDEGFGTLDPDLLDVVMTSLERLRQERMAIGLISHVPELRERVPRRLMVEPAEPGGRGTRVRLERA</sequence>
<evidence type="ECO:0000313" key="6">
    <source>
        <dbReference type="EMBL" id="SIT09527.1"/>
    </source>
</evidence>
<dbReference type="RefSeq" id="WP_076348843.1">
    <property type="nucleotide sequence ID" value="NZ_FTOO01000013.1"/>
</dbReference>
<gene>
    <name evidence="6" type="ORF">SAMN05421799_11334</name>
</gene>
<accession>A0A1N7PG77</accession>
<dbReference type="InterPro" id="IPR038729">
    <property type="entry name" value="Rad50/SbcC_AAA"/>
</dbReference>
<dbReference type="STRING" id="252246.SAMN05421799_11334"/>
<feature type="coiled-coil region" evidence="4">
    <location>
        <begin position="828"/>
        <end position="869"/>
    </location>
</feature>
<comment type="subunit">
    <text evidence="2">Heterodimer of SbcC and SbcD.</text>
</comment>
<keyword evidence="4" id="KW-0175">Coiled coil</keyword>
<evidence type="ECO:0000256" key="4">
    <source>
        <dbReference type="SAM" id="Coils"/>
    </source>
</evidence>
<feature type="coiled-coil region" evidence="4">
    <location>
        <begin position="1016"/>
        <end position="1064"/>
    </location>
</feature>
<dbReference type="Proteomes" id="UP000186156">
    <property type="component" value="Unassembled WGS sequence"/>
</dbReference>
<dbReference type="Pfam" id="PF13476">
    <property type="entry name" value="AAA_23"/>
    <property type="match status" value="1"/>
</dbReference>
<dbReference type="OrthoDB" id="9795626at2"/>
<feature type="coiled-coil region" evidence="4">
    <location>
        <begin position="513"/>
        <end position="564"/>
    </location>
</feature>
<keyword evidence="6" id="KW-0378">Hydrolase</keyword>
<proteinExistence type="inferred from homology"/>
<dbReference type="PANTHER" id="PTHR32114:SF2">
    <property type="entry name" value="ABC TRANSPORTER ABCH.3"/>
    <property type="match status" value="1"/>
</dbReference>
<feature type="coiled-coil region" evidence="4">
    <location>
        <begin position="377"/>
        <end position="421"/>
    </location>
</feature>
<dbReference type="EMBL" id="FTOO01000013">
    <property type="protein sequence ID" value="SIT09527.1"/>
    <property type="molecule type" value="Genomic_DNA"/>
</dbReference>
<protein>
    <recommendedName>
        <fullName evidence="3">Nuclease SbcCD subunit C</fullName>
    </recommendedName>
</protein>
<dbReference type="GO" id="GO:0004527">
    <property type="term" value="F:exonuclease activity"/>
    <property type="evidence" value="ECO:0007669"/>
    <property type="project" value="UniProtKB-KW"/>
</dbReference>
<evidence type="ECO:0000256" key="2">
    <source>
        <dbReference type="ARBA" id="ARBA00011322"/>
    </source>
</evidence>
<dbReference type="InterPro" id="IPR027417">
    <property type="entry name" value="P-loop_NTPase"/>
</dbReference>
<evidence type="ECO:0000256" key="3">
    <source>
        <dbReference type="ARBA" id="ARBA00013368"/>
    </source>
</evidence>
<feature type="domain" description="Rad50/SbcC-type AAA" evidence="5">
    <location>
        <begin position="5"/>
        <end position="210"/>
    </location>
</feature>
<evidence type="ECO:0000313" key="7">
    <source>
        <dbReference type="Proteomes" id="UP000186156"/>
    </source>
</evidence>
<dbReference type="GO" id="GO:0006302">
    <property type="term" value="P:double-strand break repair"/>
    <property type="evidence" value="ECO:0007669"/>
    <property type="project" value="InterPro"/>
</dbReference>
<feature type="coiled-coil region" evidence="4">
    <location>
        <begin position="191"/>
        <end position="345"/>
    </location>
</feature>
<organism evidence="6 7">
    <name type="scientific">Alicyclobacillus vulcanalis</name>
    <dbReference type="NCBI Taxonomy" id="252246"/>
    <lineage>
        <taxon>Bacteria</taxon>
        <taxon>Bacillati</taxon>
        <taxon>Bacillota</taxon>
        <taxon>Bacilli</taxon>
        <taxon>Bacillales</taxon>
        <taxon>Alicyclobacillaceae</taxon>
        <taxon>Alicyclobacillus</taxon>
    </lineage>
</organism>
<dbReference type="SUPFAM" id="SSF52540">
    <property type="entry name" value="P-loop containing nucleoside triphosphate hydrolases"/>
    <property type="match status" value="1"/>
</dbReference>
<keyword evidence="6" id="KW-0269">Exonuclease</keyword>
<reference evidence="7" key="1">
    <citation type="submission" date="2017-01" db="EMBL/GenBank/DDBJ databases">
        <authorList>
            <person name="Varghese N."/>
            <person name="Submissions S."/>
        </authorList>
    </citation>
    <scope>NUCLEOTIDE SEQUENCE [LARGE SCALE GENOMIC DNA]</scope>
    <source>
        <strain evidence="7">DSM 16176</strain>
    </source>
</reference>
<evidence type="ECO:0000259" key="5">
    <source>
        <dbReference type="Pfam" id="PF13476"/>
    </source>
</evidence>
<name>A0A1N7PG77_9BACL</name>
<feature type="coiled-coil region" evidence="4">
    <location>
        <begin position="736"/>
        <end position="798"/>
    </location>
</feature>
<dbReference type="Gene3D" id="3.40.50.300">
    <property type="entry name" value="P-loop containing nucleotide triphosphate hydrolases"/>
    <property type="match status" value="2"/>
</dbReference>
<keyword evidence="7" id="KW-1185">Reference proteome</keyword>
<dbReference type="PANTHER" id="PTHR32114">
    <property type="entry name" value="ABC TRANSPORTER ABCH.3"/>
    <property type="match status" value="1"/>
</dbReference>
<dbReference type="GO" id="GO:0016887">
    <property type="term" value="F:ATP hydrolysis activity"/>
    <property type="evidence" value="ECO:0007669"/>
    <property type="project" value="InterPro"/>
</dbReference>
<dbReference type="AlphaFoldDB" id="A0A1N7PG77"/>